<dbReference type="InterPro" id="IPR012910">
    <property type="entry name" value="Plug_dom"/>
</dbReference>
<evidence type="ECO:0000256" key="3">
    <source>
        <dbReference type="ARBA" id="ARBA00022452"/>
    </source>
</evidence>
<evidence type="ECO:0000256" key="5">
    <source>
        <dbReference type="ARBA" id="ARBA00022729"/>
    </source>
</evidence>
<evidence type="ECO:0000256" key="1">
    <source>
        <dbReference type="ARBA" id="ARBA00004571"/>
    </source>
</evidence>
<dbReference type="InterPro" id="IPR036942">
    <property type="entry name" value="Beta-barrel_TonB_sf"/>
</dbReference>
<dbReference type="InterPro" id="IPR037066">
    <property type="entry name" value="Plug_dom_sf"/>
</dbReference>
<dbReference type="InterPro" id="IPR039426">
    <property type="entry name" value="TonB-dep_rcpt-like"/>
</dbReference>
<dbReference type="InterPro" id="IPR008969">
    <property type="entry name" value="CarboxyPept-like_regulatory"/>
</dbReference>
<protein>
    <submittedName>
        <fullName evidence="9">TonB-dependent receptor</fullName>
    </submittedName>
</protein>
<dbReference type="Gene3D" id="2.170.130.10">
    <property type="entry name" value="TonB-dependent receptor, plug domain"/>
    <property type="match status" value="1"/>
</dbReference>
<dbReference type="PANTHER" id="PTHR30069:SF29">
    <property type="entry name" value="HEMOGLOBIN AND HEMOGLOBIN-HAPTOGLOBIN-BINDING PROTEIN 1-RELATED"/>
    <property type="match status" value="1"/>
</dbReference>
<dbReference type="SUPFAM" id="SSF49464">
    <property type="entry name" value="Carboxypeptidase regulatory domain-like"/>
    <property type="match status" value="1"/>
</dbReference>
<evidence type="ECO:0000313" key="10">
    <source>
        <dbReference type="Proteomes" id="UP000050454"/>
    </source>
</evidence>
<keyword evidence="2" id="KW-0813">Transport</keyword>
<organism evidence="9 10">
    <name type="scientific">Jiulongibacter sediminis</name>
    <dbReference type="NCBI Taxonomy" id="1605367"/>
    <lineage>
        <taxon>Bacteria</taxon>
        <taxon>Pseudomonadati</taxon>
        <taxon>Bacteroidota</taxon>
        <taxon>Cytophagia</taxon>
        <taxon>Cytophagales</taxon>
        <taxon>Leadbetterellaceae</taxon>
        <taxon>Jiulongibacter</taxon>
    </lineage>
</organism>
<comment type="subcellular location">
    <subcellularLocation>
        <location evidence="1">Cell outer membrane</location>
        <topology evidence="1">Multi-pass membrane protein</topology>
    </subcellularLocation>
</comment>
<keyword evidence="6" id="KW-0472">Membrane</keyword>
<dbReference type="Gene3D" id="2.40.170.20">
    <property type="entry name" value="TonB-dependent receptor, beta-barrel domain"/>
    <property type="match status" value="1"/>
</dbReference>
<gene>
    <name evidence="9" type="ORF">AFM12_18205</name>
</gene>
<dbReference type="Gene3D" id="2.60.40.1120">
    <property type="entry name" value="Carboxypeptidase-like, regulatory domain"/>
    <property type="match status" value="1"/>
</dbReference>
<evidence type="ECO:0000259" key="8">
    <source>
        <dbReference type="Pfam" id="PF07715"/>
    </source>
</evidence>
<dbReference type="STRING" id="1605367.AFM12_18205"/>
<keyword evidence="9" id="KW-0675">Receptor</keyword>
<comment type="caution">
    <text evidence="9">The sequence shown here is derived from an EMBL/GenBank/DDBJ whole genome shotgun (WGS) entry which is preliminary data.</text>
</comment>
<evidence type="ECO:0000256" key="2">
    <source>
        <dbReference type="ARBA" id="ARBA00022448"/>
    </source>
</evidence>
<proteinExistence type="predicted"/>
<evidence type="ECO:0000256" key="7">
    <source>
        <dbReference type="ARBA" id="ARBA00023237"/>
    </source>
</evidence>
<evidence type="ECO:0000256" key="6">
    <source>
        <dbReference type="ARBA" id="ARBA00023136"/>
    </source>
</evidence>
<dbReference type="AlphaFoldDB" id="A0A0P7BI84"/>
<name>A0A0P7BI84_9BACT</name>
<keyword evidence="10" id="KW-1185">Reference proteome</keyword>
<evidence type="ECO:0000313" key="9">
    <source>
        <dbReference type="EMBL" id="KPM46807.1"/>
    </source>
</evidence>
<keyword evidence="4" id="KW-0812">Transmembrane</keyword>
<dbReference type="PATRIC" id="fig|1605367.3.peg.1077"/>
<dbReference type="SUPFAM" id="SSF56935">
    <property type="entry name" value="Porins"/>
    <property type="match status" value="1"/>
</dbReference>
<dbReference type="GO" id="GO:0044718">
    <property type="term" value="P:siderophore transmembrane transport"/>
    <property type="evidence" value="ECO:0007669"/>
    <property type="project" value="TreeGrafter"/>
</dbReference>
<dbReference type="PANTHER" id="PTHR30069">
    <property type="entry name" value="TONB-DEPENDENT OUTER MEMBRANE RECEPTOR"/>
    <property type="match status" value="1"/>
</dbReference>
<keyword evidence="3" id="KW-1134">Transmembrane beta strand</keyword>
<dbReference type="EMBL" id="LGTQ01000015">
    <property type="protein sequence ID" value="KPM46807.1"/>
    <property type="molecule type" value="Genomic_DNA"/>
</dbReference>
<dbReference type="Pfam" id="PF07715">
    <property type="entry name" value="Plug"/>
    <property type="match status" value="1"/>
</dbReference>
<keyword evidence="7" id="KW-0998">Cell outer membrane</keyword>
<reference evidence="9 10" key="1">
    <citation type="submission" date="2015-07" db="EMBL/GenBank/DDBJ databases">
        <title>The draft genome sequence of Leadbetterella sp. JN14-9.</title>
        <authorList>
            <person name="Liu Y."/>
            <person name="Du J."/>
            <person name="Shao Z."/>
        </authorList>
    </citation>
    <scope>NUCLEOTIDE SEQUENCE [LARGE SCALE GENOMIC DNA]</scope>
    <source>
        <strain evidence="9 10">JN14-9</strain>
    </source>
</reference>
<dbReference type="Pfam" id="PF13715">
    <property type="entry name" value="CarbopepD_reg_2"/>
    <property type="match status" value="1"/>
</dbReference>
<evidence type="ECO:0000256" key="4">
    <source>
        <dbReference type="ARBA" id="ARBA00022692"/>
    </source>
</evidence>
<accession>A0A0P7BI84</accession>
<feature type="domain" description="TonB-dependent receptor plug" evidence="8">
    <location>
        <begin position="124"/>
        <end position="231"/>
    </location>
</feature>
<dbReference type="GO" id="GO:0009279">
    <property type="term" value="C:cell outer membrane"/>
    <property type="evidence" value="ECO:0007669"/>
    <property type="project" value="UniProtKB-SubCell"/>
</dbReference>
<dbReference type="Proteomes" id="UP000050454">
    <property type="component" value="Unassembled WGS sequence"/>
</dbReference>
<sequence>MLFSLVVQFAALPGFAQNTGTIYGEIKDKNTEEPLIGATITTEEGSNATSADIDGKYRLTLPVGTFNLKVSFIGYTDQIKYNVVVNSGNDLSVSFEMEPSVAALQEVTVSTKAKTKTALASDVMTPLSVQSLTTEEIRSNPGGNFDVSKVIQALPGVAGTTGGGGFRNDIILRGGGPNENVYYLDDIEIPILNHFTTQGSAGGPAGIINISFIEDIKLSTSAFNARFDNTTSGVFEFKQREGNSEKLQGNVRLSASEFAATFDGPAGPKTTYLVSARRSYLAFLFTLLDLPIRPDYWDFQTKISHKLGKKTSLDILGIGAIDLFKFAVPKDASPESVYILRSNSYINQWNYTGGATLKHRINNGLISLSLSRNHFNNNLERFEDNTIKDPETINFSSVSNEIENKLRLNVKTSTNGLTFNYGATVQQVNYDNDFFALIRPEIRSEEGQLLQPEVSNTFNTDLGFWKYGAYVQAGKTFRNQVSISGGLRTDMNSFTDTGIDPLKTLSPRLSASLPLGEKVRANATWGSYYKLPIYTVLGFQNDGQFLNRDNEYINSIHYAAGFEYLPKTDLRFTVEGFIKNYRNYPVSVFDNLSLANLGGGFGAIGNERVISGGEGKTYGFEVFMQQKLVKKQFFTLSYTFVRSKFGGINTELLPSAWDNRHLFSGIYGYKFGKNWELGVKYRWAGGSPYSPFDIEASQRNYLSLGQGIFDYSRLNSLRLDGFNQMDVRIDKRFNYPNWTLDLFIDVQNLWGEKNESVPNFTFQRNSDNTGFASTDGLSVRQDGSNAIPLILSEPSGQPTPSIGFIIEF</sequence>
<keyword evidence="5" id="KW-0732">Signal</keyword>
<dbReference type="GO" id="GO:0015344">
    <property type="term" value="F:siderophore uptake transmembrane transporter activity"/>
    <property type="evidence" value="ECO:0007669"/>
    <property type="project" value="TreeGrafter"/>
</dbReference>